<evidence type="ECO:0000313" key="1">
    <source>
        <dbReference type="EMBL" id="KAK2780422.1"/>
    </source>
</evidence>
<protein>
    <submittedName>
        <fullName evidence="1">Uncharacterized protein</fullName>
    </submittedName>
</protein>
<sequence>MATENFTTKPSALFTLKIPDCENLKPCLLGALCPDDVLRVQFVLPEQMFWTARNGFDSGSVLKLAHV</sequence>
<evidence type="ECO:0000313" key="2">
    <source>
        <dbReference type="Proteomes" id="UP001281614"/>
    </source>
</evidence>
<accession>A0AAD9YUX9</accession>
<keyword evidence="2" id="KW-1185">Reference proteome</keyword>
<comment type="caution">
    <text evidence="1">The sequence shown here is derived from an EMBL/GenBank/DDBJ whole genome shotgun (WGS) entry which is preliminary data.</text>
</comment>
<dbReference type="EMBL" id="VYYT01000001">
    <property type="protein sequence ID" value="KAK2780422.1"/>
    <property type="molecule type" value="Genomic_DNA"/>
</dbReference>
<organism evidence="1 2">
    <name type="scientific">Colletotrichum kahawae</name>
    <name type="common">Coffee berry disease fungus</name>
    <dbReference type="NCBI Taxonomy" id="34407"/>
    <lineage>
        <taxon>Eukaryota</taxon>
        <taxon>Fungi</taxon>
        <taxon>Dikarya</taxon>
        <taxon>Ascomycota</taxon>
        <taxon>Pezizomycotina</taxon>
        <taxon>Sordariomycetes</taxon>
        <taxon>Hypocreomycetidae</taxon>
        <taxon>Glomerellales</taxon>
        <taxon>Glomerellaceae</taxon>
        <taxon>Colletotrichum</taxon>
        <taxon>Colletotrichum gloeosporioides species complex</taxon>
    </lineage>
</organism>
<dbReference type="Proteomes" id="UP001281614">
    <property type="component" value="Unassembled WGS sequence"/>
</dbReference>
<gene>
    <name evidence="1" type="ORF">CKAH01_00366</name>
</gene>
<proteinExistence type="predicted"/>
<name>A0AAD9YUX9_COLKA</name>
<dbReference type="AlphaFoldDB" id="A0AAD9YUX9"/>
<reference evidence="1" key="1">
    <citation type="submission" date="2023-02" db="EMBL/GenBank/DDBJ databases">
        <title>Colletotrichum kahawae CIFC_Que2 genome sequencing and assembly.</title>
        <authorList>
            <person name="Baroncelli R."/>
        </authorList>
    </citation>
    <scope>NUCLEOTIDE SEQUENCE</scope>
    <source>
        <strain evidence="1">CIFC_Que2</strain>
    </source>
</reference>